<reference evidence="9" key="1">
    <citation type="submission" date="2013-09" db="EMBL/GenBank/DDBJ databases">
        <title>Corchorus olitorius genome sequencing.</title>
        <authorList>
            <person name="Alam M."/>
            <person name="Haque M.S."/>
            <person name="Islam M.S."/>
            <person name="Emdad E.M."/>
            <person name="Islam M.M."/>
            <person name="Ahmed B."/>
            <person name="Halim A."/>
            <person name="Hossen Q.M.M."/>
            <person name="Hossain M.Z."/>
            <person name="Ahmed R."/>
            <person name="Khan M.M."/>
            <person name="Islam R."/>
            <person name="Rashid M.M."/>
            <person name="Khan S.A."/>
            <person name="Rahman M.S."/>
            <person name="Alam M."/>
            <person name="Yahiya A.S."/>
            <person name="Khan M.S."/>
            <person name="Azam M.S."/>
            <person name="Haque T."/>
            <person name="Lashkar M.Z.H."/>
            <person name="Akhand A.I."/>
            <person name="Morshed G."/>
            <person name="Roy S."/>
            <person name="Uddin K.S."/>
            <person name="Rabeya T."/>
            <person name="Hossain A.S."/>
            <person name="Chowdhury A."/>
            <person name="Snigdha A.R."/>
            <person name="Mortoza M.S."/>
            <person name="Matin S.A."/>
            <person name="Hoque S.M.E."/>
            <person name="Islam M.K."/>
            <person name="Roy D.K."/>
            <person name="Haider R."/>
            <person name="Moosa M.M."/>
            <person name="Elias S.M."/>
            <person name="Hasan A.M."/>
            <person name="Jahan S."/>
            <person name="Shafiuddin M."/>
            <person name="Mahmood N."/>
            <person name="Shommy N.S."/>
        </authorList>
    </citation>
    <scope>NUCLEOTIDE SEQUENCE [LARGE SCALE GENOMIC DNA]</scope>
    <source>
        <strain evidence="9">cv. O-4</strain>
    </source>
</reference>
<evidence type="ECO:0000256" key="1">
    <source>
        <dbReference type="ARBA" id="ARBA00004613"/>
    </source>
</evidence>
<protein>
    <submittedName>
        <fullName evidence="8">Rapid ALkalinization Factor</fullName>
    </submittedName>
</protein>
<proteinExistence type="inferred from homology"/>
<evidence type="ECO:0000313" key="8">
    <source>
        <dbReference type="EMBL" id="OMO81311.1"/>
    </source>
</evidence>
<evidence type="ECO:0000256" key="5">
    <source>
        <dbReference type="ARBA" id="ARBA00022729"/>
    </source>
</evidence>
<dbReference type="OrthoDB" id="10376692at2759"/>
<keyword evidence="6" id="KW-1015">Disulfide bond</keyword>
<sequence length="90" mass="9496">MVALLVLSGMVAGTPFINPGAMKKNKSPPTNSGSAPPAEPYQRGCIQANKCRGSSPSEKGGRKLLSVPLNSSYTLDNMLKILRNVKAIIL</sequence>
<dbReference type="GO" id="GO:0005179">
    <property type="term" value="F:hormone activity"/>
    <property type="evidence" value="ECO:0007669"/>
    <property type="project" value="UniProtKB-KW"/>
</dbReference>
<dbReference type="InterPro" id="IPR008801">
    <property type="entry name" value="RALF"/>
</dbReference>
<keyword evidence="5" id="KW-0732">Signal</keyword>
<organism evidence="8 9">
    <name type="scientific">Corchorus olitorius</name>
    <dbReference type="NCBI Taxonomy" id="93759"/>
    <lineage>
        <taxon>Eukaryota</taxon>
        <taxon>Viridiplantae</taxon>
        <taxon>Streptophyta</taxon>
        <taxon>Embryophyta</taxon>
        <taxon>Tracheophyta</taxon>
        <taxon>Spermatophyta</taxon>
        <taxon>Magnoliopsida</taxon>
        <taxon>eudicotyledons</taxon>
        <taxon>Gunneridae</taxon>
        <taxon>Pentapetalae</taxon>
        <taxon>rosids</taxon>
        <taxon>malvids</taxon>
        <taxon>Malvales</taxon>
        <taxon>Malvaceae</taxon>
        <taxon>Grewioideae</taxon>
        <taxon>Apeibeae</taxon>
        <taxon>Corchorus</taxon>
    </lineage>
</organism>
<dbReference type="GO" id="GO:0005576">
    <property type="term" value="C:extracellular region"/>
    <property type="evidence" value="ECO:0007669"/>
    <property type="project" value="UniProtKB-SubCell"/>
</dbReference>
<comment type="subcellular location">
    <subcellularLocation>
        <location evidence="1">Secreted</location>
    </subcellularLocation>
</comment>
<dbReference type="EMBL" id="AWUE01018317">
    <property type="protein sequence ID" value="OMO81311.1"/>
    <property type="molecule type" value="Genomic_DNA"/>
</dbReference>
<dbReference type="GO" id="GO:0040008">
    <property type="term" value="P:regulation of growth"/>
    <property type="evidence" value="ECO:0007669"/>
    <property type="project" value="UniProtKB-ARBA"/>
</dbReference>
<dbReference type="AlphaFoldDB" id="A0A1R3IFN2"/>
<evidence type="ECO:0000313" key="9">
    <source>
        <dbReference type="Proteomes" id="UP000187203"/>
    </source>
</evidence>
<accession>A0A1R3IFN2</accession>
<evidence type="ECO:0000256" key="7">
    <source>
        <dbReference type="SAM" id="MobiDB-lite"/>
    </source>
</evidence>
<feature type="region of interest" description="Disordered" evidence="7">
    <location>
        <begin position="13"/>
        <end position="42"/>
    </location>
</feature>
<comment type="similarity">
    <text evidence="2">Belongs to the plant rapid alkalinization factor (RALF) family.</text>
</comment>
<comment type="caution">
    <text evidence="8">The sequence shown here is derived from an EMBL/GenBank/DDBJ whole genome shotgun (WGS) entry which is preliminary data.</text>
</comment>
<keyword evidence="3" id="KW-0964">Secreted</keyword>
<evidence type="ECO:0000256" key="2">
    <source>
        <dbReference type="ARBA" id="ARBA00009178"/>
    </source>
</evidence>
<keyword evidence="4" id="KW-0372">Hormone</keyword>
<dbReference type="Pfam" id="PF05498">
    <property type="entry name" value="RALF"/>
    <property type="match status" value="1"/>
</dbReference>
<name>A0A1R3IFN2_9ROSI</name>
<keyword evidence="9" id="KW-1185">Reference proteome</keyword>
<gene>
    <name evidence="8" type="ORF">COLO4_23652</name>
</gene>
<evidence type="ECO:0000256" key="6">
    <source>
        <dbReference type="ARBA" id="ARBA00023157"/>
    </source>
</evidence>
<evidence type="ECO:0000256" key="4">
    <source>
        <dbReference type="ARBA" id="ARBA00022702"/>
    </source>
</evidence>
<dbReference type="Proteomes" id="UP000187203">
    <property type="component" value="Unassembled WGS sequence"/>
</dbReference>
<evidence type="ECO:0000256" key="3">
    <source>
        <dbReference type="ARBA" id="ARBA00022525"/>
    </source>
</evidence>